<dbReference type="EMBL" id="MWPZ01000005">
    <property type="protein sequence ID" value="TIC97693.1"/>
    <property type="molecule type" value="Genomic_DNA"/>
</dbReference>
<reference evidence="2 3" key="1">
    <citation type="journal article" date="2019" name="Genome Biol. Evol.">
        <title>Genomic Plasticity Mediated by Transposable Elements in the Plant Pathogenic Fungus Colletotrichum higginsianum.</title>
        <authorList>
            <person name="Tsushima A."/>
            <person name="Gan P."/>
            <person name="Kumakura N."/>
            <person name="Narusaka M."/>
            <person name="Takano Y."/>
            <person name="Narusaka Y."/>
            <person name="Shirasu K."/>
        </authorList>
    </citation>
    <scope>NUCLEOTIDE SEQUENCE [LARGE SCALE GENOMIC DNA]</scope>
    <source>
        <strain evidence="2 3">MAFF305635-RFP</strain>
    </source>
</reference>
<dbReference type="Proteomes" id="UP000305883">
    <property type="component" value="Unassembled WGS sequence"/>
</dbReference>
<proteinExistence type="predicted"/>
<dbReference type="OrthoDB" id="4842293at2759"/>
<dbReference type="SUPFAM" id="SSF101447">
    <property type="entry name" value="Formin homology 2 domain (FH2 domain)"/>
    <property type="match status" value="1"/>
</dbReference>
<feature type="region of interest" description="Disordered" evidence="1">
    <location>
        <begin position="173"/>
        <end position="204"/>
    </location>
</feature>
<evidence type="ECO:0000313" key="2">
    <source>
        <dbReference type="EMBL" id="TIC97693.1"/>
    </source>
</evidence>
<dbReference type="AlphaFoldDB" id="A0A4V4NBX0"/>
<comment type="caution">
    <text evidence="2">The sequence shown here is derived from an EMBL/GenBank/DDBJ whole genome shotgun (WGS) entry which is preliminary data.</text>
</comment>
<gene>
    <name evidence="2" type="ORF">CH35J_007693</name>
</gene>
<evidence type="ECO:0000313" key="3">
    <source>
        <dbReference type="Proteomes" id="UP000305883"/>
    </source>
</evidence>
<organism evidence="2 3">
    <name type="scientific">Colletotrichum higginsianum</name>
    <dbReference type="NCBI Taxonomy" id="80884"/>
    <lineage>
        <taxon>Eukaryota</taxon>
        <taxon>Fungi</taxon>
        <taxon>Dikarya</taxon>
        <taxon>Ascomycota</taxon>
        <taxon>Pezizomycotina</taxon>
        <taxon>Sordariomycetes</taxon>
        <taxon>Hypocreomycetidae</taxon>
        <taxon>Glomerellales</taxon>
        <taxon>Glomerellaceae</taxon>
        <taxon>Colletotrichum</taxon>
        <taxon>Colletotrichum destructivum species complex</taxon>
    </lineage>
</organism>
<feature type="region of interest" description="Disordered" evidence="1">
    <location>
        <begin position="1"/>
        <end position="53"/>
    </location>
</feature>
<name>A0A4V4NBX0_9PEZI</name>
<evidence type="ECO:0000256" key="1">
    <source>
        <dbReference type="SAM" id="MobiDB-lite"/>
    </source>
</evidence>
<protein>
    <submittedName>
        <fullName evidence="2">Uncharacterized protein</fullName>
    </submittedName>
</protein>
<accession>A0A4V4NBX0</accession>
<sequence length="204" mass="22840">MTVPLHCQDQLHHSRPGASPSNSPPPTATGASPDNHDHHVPPPKDPHGLLPRILFHRPTQQQRQPQPPPPPPPPPPPRPWAWRCHNCAALLPLACTRRCLHCGHRLCTRPAPGLERGRSRGRVLGRSRTCRTEFDYLRWRAWGAWREGASDARRGGGGCWRDCDYPSECRHARASVDVDDDDEEEEKRAAGLAGQPAIIRQRSE</sequence>
<feature type="compositionally biased region" description="Basic and acidic residues" evidence="1">
    <location>
        <begin position="34"/>
        <end position="47"/>
    </location>
</feature>